<sequence length="593" mass="62128">MRSPNRSSSSRRRRRRTSREPCCRSTGDTRRRDAAQHSSDVRWAALLVSSPRCPEVTIARQHSGVPLRRRTLRRQRPRVIGASLCLIGHQSCEALVPVAIGLAIDTAVTRSSPSLLLFCLAGFILLFTVLIMCYRWFARFGEGAVIDESHALRTELAARVMGPGGLRRRHGELLTIASSDADQSARSIIWLSGLCGAGAALAVSCGVLLSIDLLLGAVLIGTALVVTVALNLLSPLISHRVADQQRTLAEASALATDLVTGLRVLHGLGSQENATERYRAASRSVETAGIRAGTAKSVQLGASVLAGTIVLVVSVAFAGLLALDGSISVGAFVAAVGAAQFISEPLTAIGFYLQIGAAAKTSAARVDAVLSEPPDAAAADAVGSTKTATDSDTALPFRHPIDVPAGAFIGVVADPVEVERIPSALVLPPGARMHVEPHHADLFAGSIADNLALGGAAGDTWPAIDAAGAREFVDAQPAGIDEHVRDRGLSLSGGQRQRLALARALHTDPDVLVLIEPTTAVDAMTEESVAAGIRALRHATDRPARTTVVITSSPVLLAHTDRVVLAVGNDAPVHGSHHHLLAHHDDYRARILG</sequence>
<evidence type="ECO:0000259" key="7">
    <source>
        <dbReference type="PROSITE" id="PS50893"/>
    </source>
</evidence>
<accession>A0A939QBQ4</accession>
<keyword evidence="9" id="KW-0547">Nucleotide-binding</keyword>
<name>A0A939QBQ4_9MICO</name>
<dbReference type="GO" id="GO:0015421">
    <property type="term" value="F:ABC-type oligopeptide transporter activity"/>
    <property type="evidence" value="ECO:0007669"/>
    <property type="project" value="TreeGrafter"/>
</dbReference>
<protein>
    <submittedName>
        <fullName evidence="9">ABC transporter ATP-binding protein</fullName>
    </submittedName>
</protein>
<comment type="caution">
    <text evidence="9">The sequence shown here is derived from an EMBL/GenBank/DDBJ whole genome shotgun (WGS) entry which is preliminary data.</text>
</comment>
<dbReference type="PROSITE" id="PS50893">
    <property type="entry name" value="ABC_TRANSPORTER_2"/>
    <property type="match status" value="1"/>
</dbReference>
<dbReference type="Gene3D" id="1.20.1560.10">
    <property type="entry name" value="ABC transporter type 1, transmembrane domain"/>
    <property type="match status" value="1"/>
</dbReference>
<dbReference type="InterPro" id="IPR003439">
    <property type="entry name" value="ABC_transporter-like_ATP-bd"/>
</dbReference>
<evidence type="ECO:0000259" key="8">
    <source>
        <dbReference type="PROSITE" id="PS50929"/>
    </source>
</evidence>
<keyword evidence="3 6" id="KW-1133">Transmembrane helix</keyword>
<dbReference type="GO" id="GO:0016887">
    <property type="term" value="F:ATP hydrolysis activity"/>
    <property type="evidence" value="ECO:0007669"/>
    <property type="project" value="InterPro"/>
</dbReference>
<dbReference type="GO" id="GO:0005886">
    <property type="term" value="C:plasma membrane"/>
    <property type="evidence" value="ECO:0007669"/>
    <property type="project" value="UniProtKB-SubCell"/>
</dbReference>
<dbReference type="InterPro" id="IPR027417">
    <property type="entry name" value="P-loop_NTPase"/>
</dbReference>
<comment type="subcellular location">
    <subcellularLocation>
        <location evidence="1">Cell membrane</location>
        <topology evidence="1">Multi-pass membrane protein</topology>
    </subcellularLocation>
</comment>
<evidence type="ECO:0000256" key="1">
    <source>
        <dbReference type="ARBA" id="ARBA00004651"/>
    </source>
</evidence>
<dbReference type="PROSITE" id="PS00211">
    <property type="entry name" value="ABC_TRANSPORTER_1"/>
    <property type="match status" value="1"/>
</dbReference>
<dbReference type="AlphaFoldDB" id="A0A939QBQ4"/>
<dbReference type="SUPFAM" id="SSF90123">
    <property type="entry name" value="ABC transporter transmembrane region"/>
    <property type="match status" value="1"/>
</dbReference>
<dbReference type="SUPFAM" id="SSF52540">
    <property type="entry name" value="P-loop containing nucleoside triphosphate hydrolases"/>
    <property type="match status" value="1"/>
</dbReference>
<evidence type="ECO:0000256" key="3">
    <source>
        <dbReference type="ARBA" id="ARBA00022989"/>
    </source>
</evidence>
<dbReference type="PANTHER" id="PTHR43394:SF1">
    <property type="entry name" value="ATP-BINDING CASSETTE SUB-FAMILY B MEMBER 10, MITOCHONDRIAL"/>
    <property type="match status" value="1"/>
</dbReference>
<feature type="transmembrane region" description="Helical" evidence="6">
    <location>
        <begin position="115"/>
        <end position="137"/>
    </location>
</feature>
<evidence type="ECO:0000256" key="2">
    <source>
        <dbReference type="ARBA" id="ARBA00022692"/>
    </source>
</evidence>
<evidence type="ECO:0000256" key="6">
    <source>
        <dbReference type="SAM" id="Phobius"/>
    </source>
</evidence>
<feature type="domain" description="ABC transmembrane type-1" evidence="8">
    <location>
        <begin position="80"/>
        <end position="358"/>
    </location>
</feature>
<dbReference type="InterPro" id="IPR039421">
    <property type="entry name" value="Type_1_exporter"/>
</dbReference>
<feature type="transmembrane region" description="Helical" evidence="6">
    <location>
        <begin position="217"/>
        <end position="237"/>
    </location>
</feature>
<feature type="transmembrane region" description="Helical" evidence="6">
    <location>
        <begin position="300"/>
        <end position="323"/>
    </location>
</feature>
<dbReference type="EMBL" id="JAGFBF010000001">
    <property type="protein sequence ID" value="MBO2988831.1"/>
    <property type="molecule type" value="Genomic_DNA"/>
</dbReference>
<dbReference type="RefSeq" id="WP_208236501.1">
    <property type="nucleotide sequence ID" value="NZ_BAAAQU010000001.1"/>
</dbReference>
<dbReference type="Proteomes" id="UP000668403">
    <property type="component" value="Unassembled WGS sequence"/>
</dbReference>
<dbReference type="PANTHER" id="PTHR43394">
    <property type="entry name" value="ATP-DEPENDENT PERMEASE MDL1, MITOCHONDRIAL"/>
    <property type="match status" value="1"/>
</dbReference>
<reference evidence="9" key="1">
    <citation type="submission" date="2021-03" db="EMBL/GenBank/DDBJ databases">
        <title>Leucobacter chromiisoli sp. nov., isolated from chromium-containing soil of chemical plant.</title>
        <authorList>
            <person name="Xu Z."/>
        </authorList>
    </citation>
    <scope>NUCLEOTIDE SEQUENCE</scope>
    <source>
        <strain evidence="9">K 70/01</strain>
    </source>
</reference>
<evidence type="ECO:0000256" key="5">
    <source>
        <dbReference type="SAM" id="MobiDB-lite"/>
    </source>
</evidence>
<feature type="transmembrane region" description="Helical" evidence="6">
    <location>
        <begin position="79"/>
        <end position="103"/>
    </location>
</feature>
<keyword evidence="9" id="KW-0067">ATP-binding</keyword>
<keyword evidence="4 6" id="KW-0472">Membrane</keyword>
<organism evidence="9 10">
    <name type="scientific">Leucobacter tardus</name>
    <dbReference type="NCBI Taxonomy" id="501483"/>
    <lineage>
        <taxon>Bacteria</taxon>
        <taxon>Bacillati</taxon>
        <taxon>Actinomycetota</taxon>
        <taxon>Actinomycetes</taxon>
        <taxon>Micrococcales</taxon>
        <taxon>Microbacteriaceae</taxon>
        <taxon>Leucobacter</taxon>
    </lineage>
</organism>
<feature type="region of interest" description="Disordered" evidence="5">
    <location>
        <begin position="1"/>
        <end position="36"/>
    </location>
</feature>
<evidence type="ECO:0000313" key="9">
    <source>
        <dbReference type="EMBL" id="MBO2988831.1"/>
    </source>
</evidence>
<dbReference type="Pfam" id="PF00005">
    <property type="entry name" value="ABC_tran"/>
    <property type="match status" value="1"/>
</dbReference>
<dbReference type="InterPro" id="IPR017871">
    <property type="entry name" value="ABC_transporter-like_CS"/>
</dbReference>
<keyword evidence="2 6" id="KW-0812">Transmembrane</keyword>
<dbReference type="PROSITE" id="PS50929">
    <property type="entry name" value="ABC_TM1F"/>
    <property type="match status" value="1"/>
</dbReference>
<dbReference type="InterPro" id="IPR011527">
    <property type="entry name" value="ABC1_TM_dom"/>
</dbReference>
<feature type="compositionally biased region" description="Basic and acidic residues" evidence="5">
    <location>
        <begin position="18"/>
        <end position="35"/>
    </location>
</feature>
<dbReference type="GO" id="GO:0005524">
    <property type="term" value="F:ATP binding"/>
    <property type="evidence" value="ECO:0007669"/>
    <property type="project" value="UniProtKB-KW"/>
</dbReference>
<evidence type="ECO:0000256" key="4">
    <source>
        <dbReference type="ARBA" id="ARBA00023136"/>
    </source>
</evidence>
<feature type="transmembrane region" description="Helical" evidence="6">
    <location>
        <begin position="188"/>
        <end position="211"/>
    </location>
</feature>
<dbReference type="InterPro" id="IPR036640">
    <property type="entry name" value="ABC1_TM_sf"/>
</dbReference>
<feature type="domain" description="ABC transporter" evidence="7">
    <location>
        <begin position="364"/>
        <end position="593"/>
    </location>
</feature>
<keyword evidence="10" id="KW-1185">Reference proteome</keyword>
<dbReference type="Gene3D" id="3.40.50.300">
    <property type="entry name" value="P-loop containing nucleotide triphosphate hydrolases"/>
    <property type="match status" value="1"/>
</dbReference>
<evidence type="ECO:0000313" key="10">
    <source>
        <dbReference type="Proteomes" id="UP000668403"/>
    </source>
</evidence>
<gene>
    <name evidence="9" type="ORF">J4H85_02295</name>
</gene>
<dbReference type="Pfam" id="PF00664">
    <property type="entry name" value="ABC_membrane"/>
    <property type="match status" value="1"/>
</dbReference>
<proteinExistence type="predicted"/>